<dbReference type="InterPro" id="IPR007404">
    <property type="entry name" value="YdjM-like"/>
</dbReference>
<feature type="transmembrane region" description="Helical" evidence="1">
    <location>
        <begin position="12"/>
        <end position="33"/>
    </location>
</feature>
<feature type="transmembrane region" description="Helical" evidence="1">
    <location>
        <begin position="150"/>
        <end position="168"/>
    </location>
</feature>
<evidence type="ECO:0000256" key="1">
    <source>
        <dbReference type="SAM" id="Phobius"/>
    </source>
</evidence>
<keyword evidence="1" id="KW-0472">Membrane</keyword>
<organism evidence="3">
    <name type="scientific">Ignisphaera aggregans</name>
    <dbReference type="NCBI Taxonomy" id="334771"/>
    <lineage>
        <taxon>Archaea</taxon>
        <taxon>Thermoproteota</taxon>
        <taxon>Thermoprotei</taxon>
        <taxon>Desulfurococcales</taxon>
        <taxon>Desulfurococcaceae</taxon>
        <taxon>Ignisphaera</taxon>
    </lineage>
</organism>
<keyword evidence="3" id="KW-0378">Hydrolase</keyword>
<evidence type="ECO:0000313" key="3">
    <source>
        <dbReference type="EMBL" id="HGQ63654.1"/>
    </source>
</evidence>
<name>A0A7C4JIB1_9CREN</name>
<dbReference type="GO" id="GO:0016787">
    <property type="term" value="F:hydrolase activity"/>
    <property type="evidence" value="ECO:0007669"/>
    <property type="project" value="UniProtKB-KW"/>
</dbReference>
<comment type="caution">
    <text evidence="3">The sequence shown here is derived from an EMBL/GenBank/DDBJ whole genome shotgun (WGS) entry which is preliminary data.</text>
</comment>
<protein>
    <submittedName>
        <fullName evidence="3">Metal-dependent hydrolase</fullName>
    </submittedName>
</protein>
<evidence type="ECO:0000313" key="2">
    <source>
        <dbReference type="EMBL" id="HGQ35725.1"/>
    </source>
</evidence>
<dbReference type="EMBL" id="DTCK01000019">
    <property type="protein sequence ID" value="HGQ35725.1"/>
    <property type="molecule type" value="Genomic_DNA"/>
</dbReference>
<reference evidence="3" key="1">
    <citation type="journal article" date="2020" name="mSystems">
        <title>Genome- and Community-Level Interaction Insights into Carbon Utilization and Element Cycling Functions of Hydrothermarchaeota in Hydrothermal Sediment.</title>
        <authorList>
            <person name="Zhou Z."/>
            <person name="Liu Y."/>
            <person name="Xu W."/>
            <person name="Pan J."/>
            <person name="Luo Z.H."/>
            <person name="Li M."/>
        </authorList>
    </citation>
    <scope>NUCLEOTIDE SEQUENCE [LARGE SCALE GENOMIC DNA]</scope>
    <source>
        <strain evidence="3">SpSt-637</strain>
        <strain evidence="2">SpSt-667</strain>
    </source>
</reference>
<dbReference type="EMBL" id="DTBD01000003">
    <property type="protein sequence ID" value="HGQ63654.1"/>
    <property type="molecule type" value="Genomic_DNA"/>
</dbReference>
<accession>A0A7C4JIB1</accession>
<dbReference type="AlphaFoldDB" id="A0A7C4JIB1"/>
<proteinExistence type="predicted"/>
<dbReference type="Pfam" id="PF04307">
    <property type="entry name" value="YdjM"/>
    <property type="match status" value="1"/>
</dbReference>
<sequence length="181" mass="20167">MADILTHYVVSYILLRRVFGLKLSLLIALVALLPDIDVIFRIHRWFTHSIIVLGLGVLCLVVLFTLHRGFRGFLLYLGAIALVYLLHIVVDLFTASTPILWPLISESYHLKILVQGFVAAEDKTISIYPIMSVITSASNFTPRDSLEGPIATGLSIILALATLILELFEFADMIVKNKFNG</sequence>
<keyword evidence="1" id="KW-0812">Transmembrane</keyword>
<gene>
    <name evidence="3" type="ORF">ENU08_00165</name>
    <name evidence="2" type="ORF">ENU41_03490</name>
</gene>
<feature type="transmembrane region" description="Helical" evidence="1">
    <location>
        <begin position="45"/>
        <end position="66"/>
    </location>
</feature>
<feature type="transmembrane region" description="Helical" evidence="1">
    <location>
        <begin position="73"/>
        <end position="101"/>
    </location>
</feature>
<keyword evidence="1" id="KW-1133">Transmembrane helix</keyword>